<name>A0A9N9EVW4_9GLOM</name>
<comment type="caution">
    <text evidence="1">The sequence shown here is derived from an EMBL/GenBank/DDBJ whole genome shotgun (WGS) entry which is preliminary data.</text>
</comment>
<organism evidence="1 2">
    <name type="scientific">Funneliformis caledonium</name>
    <dbReference type="NCBI Taxonomy" id="1117310"/>
    <lineage>
        <taxon>Eukaryota</taxon>
        <taxon>Fungi</taxon>
        <taxon>Fungi incertae sedis</taxon>
        <taxon>Mucoromycota</taxon>
        <taxon>Glomeromycotina</taxon>
        <taxon>Glomeromycetes</taxon>
        <taxon>Glomerales</taxon>
        <taxon>Glomeraceae</taxon>
        <taxon>Funneliformis</taxon>
    </lineage>
</organism>
<accession>A0A9N9EVW4</accession>
<proteinExistence type="predicted"/>
<dbReference type="AlphaFoldDB" id="A0A9N9EVW4"/>
<feature type="non-terminal residue" evidence="1">
    <location>
        <position position="65"/>
    </location>
</feature>
<evidence type="ECO:0000313" key="2">
    <source>
        <dbReference type="Proteomes" id="UP000789570"/>
    </source>
</evidence>
<reference evidence="1" key="1">
    <citation type="submission" date="2021-06" db="EMBL/GenBank/DDBJ databases">
        <authorList>
            <person name="Kallberg Y."/>
            <person name="Tangrot J."/>
            <person name="Rosling A."/>
        </authorList>
    </citation>
    <scope>NUCLEOTIDE SEQUENCE</scope>
    <source>
        <strain evidence="1">UK204</strain>
    </source>
</reference>
<gene>
    <name evidence="1" type="ORF">FCALED_LOCUS13139</name>
</gene>
<keyword evidence="2" id="KW-1185">Reference proteome</keyword>
<dbReference type="EMBL" id="CAJVPQ010007232">
    <property type="protein sequence ID" value="CAG8694435.1"/>
    <property type="molecule type" value="Genomic_DNA"/>
</dbReference>
<evidence type="ECO:0000313" key="1">
    <source>
        <dbReference type="EMBL" id="CAG8694435.1"/>
    </source>
</evidence>
<dbReference type="Proteomes" id="UP000789570">
    <property type="component" value="Unassembled WGS sequence"/>
</dbReference>
<sequence length="65" mass="8019">MQDEIDTKALAYAQRHEGRCLDKVNLNTYLWSCKKDYQWEAPYKIMKQNYRWCNIYPNVLERICR</sequence>
<dbReference type="OrthoDB" id="2310771at2759"/>
<protein>
    <submittedName>
        <fullName evidence="1">6791_t:CDS:1</fullName>
    </submittedName>
</protein>